<evidence type="ECO:0000313" key="1">
    <source>
        <dbReference type="EMBL" id="MED6173348.1"/>
    </source>
</evidence>
<proteinExistence type="predicted"/>
<dbReference type="EMBL" id="JASCZI010151527">
    <property type="protein sequence ID" value="MED6173348.1"/>
    <property type="molecule type" value="Genomic_DNA"/>
</dbReference>
<organism evidence="1 2">
    <name type="scientific">Stylosanthes scabra</name>
    <dbReference type="NCBI Taxonomy" id="79078"/>
    <lineage>
        <taxon>Eukaryota</taxon>
        <taxon>Viridiplantae</taxon>
        <taxon>Streptophyta</taxon>
        <taxon>Embryophyta</taxon>
        <taxon>Tracheophyta</taxon>
        <taxon>Spermatophyta</taxon>
        <taxon>Magnoliopsida</taxon>
        <taxon>eudicotyledons</taxon>
        <taxon>Gunneridae</taxon>
        <taxon>Pentapetalae</taxon>
        <taxon>rosids</taxon>
        <taxon>fabids</taxon>
        <taxon>Fabales</taxon>
        <taxon>Fabaceae</taxon>
        <taxon>Papilionoideae</taxon>
        <taxon>50 kb inversion clade</taxon>
        <taxon>dalbergioids sensu lato</taxon>
        <taxon>Dalbergieae</taxon>
        <taxon>Pterocarpus clade</taxon>
        <taxon>Stylosanthes</taxon>
    </lineage>
</organism>
<accession>A0ABU6VME9</accession>
<name>A0ABU6VME9_9FABA</name>
<protein>
    <submittedName>
        <fullName evidence="1">Uncharacterized protein</fullName>
    </submittedName>
</protein>
<evidence type="ECO:0000313" key="2">
    <source>
        <dbReference type="Proteomes" id="UP001341840"/>
    </source>
</evidence>
<gene>
    <name evidence="1" type="ORF">PIB30_058507</name>
</gene>
<dbReference type="Proteomes" id="UP001341840">
    <property type="component" value="Unassembled WGS sequence"/>
</dbReference>
<keyword evidence="2" id="KW-1185">Reference proteome</keyword>
<comment type="caution">
    <text evidence="1">The sequence shown here is derived from an EMBL/GenBank/DDBJ whole genome shotgun (WGS) entry which is preliminary data.</text>
</comment>
<sequence length="245" mass="27717">MRSLSPPLHFYPILEVVHEAKTRVRRARWGLVMLNEGVDLAVFESTQPLKMSLNESCESTRGSVEVVKERHTLIKRKPPQDELYYKALGRKRTSSGKYILRYRESYGLGLSLRIFHMFFKCRYRRLSTLLFGGSFLHCAAAAAHRTTFTISSLSFFLPPPQPHRVAATSSALTSTSSSSLRDPSHRRYRFFVPLCPRSSSIASAQQRLQRGWSSTIKARNYGGGGTCKATPTLKSVEYSRESSCE</sequence>
<reference evidence="1 2" key="1">
    <citation type="journal article" date="2023" name="Plants (Basel)">
        <title>Bridging the Gap: Combining Genomics and Transcriptomics Approaches to Understand Stylosanthes scabra, an Orphan Legume from the Brazilian Caatinga.</title>
        <authorList>
            <person name="Ferreira-Neto J.R.C."/>
            <person name="da Silva M.D."/>
            <person name="Binneck E."/>
            <person name="de Melo N.F."/>
            <person name="da Silva R.H."/>
            <person name="de Melo A.L.T.M."/>
            <person name="Pandolfi V."/>
            <person name="Bustamante F.O."/>
            <person name="Brasileiro-Vidal A.C."/>
            <person name="Benko-Iseppon A.M."/>
        </authorList>
    </citation>
    <scope>NUCLEOTIDE SEQUENCE [LARGE SCALE GENOMIC DNA]</scope>
    <source>
        <tissue evidence="1">Leaves</tissue>
    </source>
</reference>